<organism evidence="1 2">
    <name type="scientific">Paracoccus saliphilus</name>
    <dbReference type="NCBI Taxonomy" id="405559"/>
    <lineage>
        <taxon>Bacteria</taxon>
        <taxon>Pseudomonadati</taxon>
        <taxon>Pseudomonadota</taxon>
        <taxon>Alphaproteobacteria</taxon>
        <taxon>Rhodobacterales</taxon>
        <taxon>Paracoccaceae</taxon>
        <taxon>Paracoccus</taxon>
    </lineage>
</organism>
<dbReference type="Proteomes" id="UP001215549">
    <property type="component" value="Chromosome"/>
</dbReference>
<evidence type="ECO:0000313" key="1">
    <source>
        <dbReference type="EMBL" id="WCR03058.1"/>
    </source>
</evidence>
<keyword evidence="2" id="KW-1185">Reference proteome</keyword>
<name>A0ABY7S7V6_9RHOB</name>
<proteinExistence type="predicted"/>
<dbReference type="EMBL" id="CP067140">
    <property type="protein sequence ID" value="WCR03058.1"/>
    <property type="molecule type" value="Genomic_DNA"/>
</dbReference>
<accession>A0ABY7S7V6</accession>
<gene>
    <name evidence="1" type="ORF">JHX88_20100</name>
</gene>
<sequence>MSKYRFDHIDRCQNVQNLKRLPIPGRLRRRIERQWLIGRAIKRRHTLMLLTDRTKQIAPRDILVFVTQRNERVRLPYFLDYYRKLGVRHFLFVDNNSDDGSTEYLCEQPDVSLWWTKASYKQSRFGMDWLGWLLFRYGHGHWCLTVDPDEFLVYPRCDDRPLTALTDWLADSGRRSFPAMLLDMYPKGALDEKIYREGQNPFEIARWFDPANYSMRKNSYLGNLWIQGGPRTRTFFSYDPKSGPALNKIPLVNWNRRYVYYSSTHMLLPRSLNWVYDEDGGEMASGCLLHAKFLSTFADKSAEELDRGQHYANSQEYRAYHAGLQEGAHLWCSESREYQDWRQLEDLGLISSGNWP</sequence>
<dbReference type="Pfam" id="PF13704">
    <property type="entry name" value="Glyco_tranf_2_4"/>
    <property type="match status" value="1"/>
</dbReference>
<evidence type="ECO:0000313" key="2">
    <source>
        <dbReference type="Proteomes" id="UP001215549"/>
    </source>
</evidence>
<protein>
    <submittedName>
        <fullName evidence="1">Glycosyltransferase family 2 protein</fullName>
    </submittedName>
</protein>
<reference evidence="1 2" key="1">
    <citation type="submission" date="2021-01" db="EMBL/GenBank/DDBJ databases">
        <title>Biogeographic distribution of Paracoccus.</title>
        <authorList>
            <person name="Hollensteiner J."/>
            <person name="Leineberger J."/>
            <person name="Brinkhoff T."/>
            <person name="Daniel R."/>
        </authorList>
    </citation>
    <scope>NUCLEOTIDE SEQUENCE [LARGE SCALE GENOMIC DNA]</scope>
    <source>
        <strain evidence="1 2">DSM 18447</strain>
    </source>
</reference>